<evidence type="ECO:0000313" key="1">
    <source>
        <dbReference type="EMBL" id="MBA4636498.1"/>
    </source>
</evidence>
<name>A0A7C8Z7P0_OPUST</name>
<reference evidence="1" key="2">
    <citation type="submission" date="2020-07" db="EMBL/GenBank/DDBJ databases">
        <authorList>
            <person name="Vera ALvarez R."/>
            <person name="Arias-Moreno D.M."/>
            <person name="Jimenez-Jacinto V."/>
            <person name="Jimenez-Bremont J.F."/>
            <person name="Swaminathan K."/>
            <person name="Moose S.P."/>
            <person name="Guerrero-Gonzalez M.L."/>
            <person name="Marino-Ramirez L."/>
            <person name="Landsman D."/>
            <person name="Rodriguez-Kessler M."/>
            <person name="Delgado-Sanchez P."/>
        </authorList>
    </citation>
    <scope>NUCLEOTIDE SEQUENCE</scope>
    <source>
        <tissue evidence="1">Cladode</tissue>
    </source>
</reference>
<organism evidence="1">
    <name type="scientific">Opuntia streptacantha</name>
    <name type="common">Prickly pear cactus</name>
    <name type="synonym">Opuntia cardona</name>
    <dbReference type="NCBI Taxonomy" id="393608"/>
    <lineage>
        <taxon>Eukaryota</taxon>
        <taxon>Viridiplantae</taxon>
        <taxon>Streptophyta</taxon>
        <taxon>Embryophyta</taxon>
        <taxon>Tracheophyta</taxon>
        <taxon>Spermatophyta</taxon>
        <taxon>Magnoliopsida</taxon>
        <taxon>eudicotyledons</taxon>
        <taxon>Gunneridae</taxon>
        <taxon>Pentapetalae</taxon>
        <taxon>Caryophyllales</taxon>
        <taxon>Cactineae</taxon>
        <taxon>Cactaceae</taxon>
        <taxon>Opuntioideae</taxon>
        <taxon>Opuntia</taxon>
    </lineage>
</organism>
<dbReference type="EMBL" id="GISG01100498">
    <property type="protein sequence ID" value="MBA4636498.1"/>
    <property type="molecule type" value="Transcribed_RNA"/>
</dbReference>
<proteinExistence type="predicted"/>
<sequence length="115" mass="13108">MIFNMLHEFLLLNVNHNVSQINHNFNKTKQSLLSNQIVNLYCLTLNPKSFHCSIKDSQFNNSFISNQNHNNSSKISQSKYIQCNGNLGFSPSQSNNFNQLRDEDDVGMVVVVSGR</sequence>
<protein>
    <submittedName>
        <fullName evidence="1">Uncharacterized protein</fullName>
    </submittedName>
</protein>
<reference evidence="1" key="1">
    <citation type="journal article" date="2013" name="J. Plant Res.">
        <title>Effect of fungi and light on seed germination of three Opuntia species from semiarid lands of central Mexico.</title>
        <authorList>
            <person name="Delgado-Sanchez P."/>
            <person name="Jimenez-Bremont J.F."/>
            <person name="Guerrero-Gonzalez Mde L."/>
            <person name="Flores J."/>
        </authorList>
    </citation>
    <scope>NUCLEOTIDE SEQUENCE</scope>
    <source>
        <tissue evidence="1">Cladode</tissue>
    </source>
</reference>
<accession>A0A7C8Z7P0</accession>
<dbReference type="AlphaFoldDB" id="A0A7C8Z7P0"/>